<dbReference type="InterPro" id="IPR000515">
    <property type="entry name" value="MetI-like"/>
</dbReference>
<dbReference type="PANTHER" id="PTHR43744">
    <property type="entry name" value="ABC TRANSPORTER PERMEASE PROTEIN MG189-RELATED-RELATED"/>
    <property type="match status" value="1"/>
</dbReference>
<keyword evidence="3" id="KW-1003">Cell membrane</keyword>
<accession>A0A1R1AU12</accession>
<feature type="domain" description="ABC transmembrane type-1" evidence="8">
    <location>
        <begin position="98"/>
        <end position="290"/>
    </location>
</feature>
<dbReference type="AlphaFoldDB" id="A0A1R1AU12"/>
<dbReference type="CDD" id="cd06261">
    <property type="entry name" value="TM_PBP2"/>
    <property type="match status" value="1"/>
</dbReference>
<evidence type="ECO:0000256" key="4">
    <source>
        <dbReference type="ARBA" id="ARBA00022692"/>
    </source>
</evidence>
<evidence type="ECO:0000259" key="8">
    <source>
        <dbReference type="PROSITE" id="PS50928"/>
    </source>
</evidence>
<name>A0A1R1AU12_PAELA</name>
<comment type="caution">
    <text evidence="9">The sequence shown here is derived from an EMBL/GenBank/DDBJ whole genome shotgun (WGS) entry which is preliminary data.</text>
</comment>
<proteinExistence type="inferred from homology"/>
<dbReference type="InterPro" id="IPR035906">
    <property type="entry name" value="MetI-like_sf"/>
</dbReference>
<evidence type="ECO:0000256" key="2">
    <source>
        <dbReference type="ARBA" id="ARBA00022448"/>
    </source>
</evidence>
<evidence type="ECO:0000256" key="5">
    <source>
        <dbReference type="ARBA" id="ARBA00022989"/>
    </source>
</evidence>
<gene>
    <name evidence="9" type="ORF">BK123_27145</name>
</gene>
<evidence type="ECO:0000256" key="3">
    <source>
        <dbReference type="ARBA" id="ARBA00022475"/>
    </source>
</evidence>
<keyword evidence="2 7" id="KW-0813">Transport</keyword>
<dbReference type="Pfam" id="PF00528">
    <property type="entry name" value="BPD_transp_1"/>
    <property type="match status" value="1"/>
</dbReference>
<feature type="transmembrane region" description="Helical" evidence="7">
    <location>
        <begin position="208"/>
        <end position="233"/>
    </location>
</feature>
<evidence type="ECO:0000256" key="6">
    <source>
        <dbReference type="ARBA" id="ARBA00023136"/>
    </source>
</evidence>
<dbReference type="PANTHER" id="PTHR43744:SF1">
    <property type="entry name" value="BINDING-PROTEIN-DEPENDENT TRANSPORT SYSTEMS INNER MEMBRANE COMPONENT"/>
    <property type="match status" value="1"/>
</dbReference>
<evidence type="ECO:0000256" key="7">
    <source>
        <dbReference type="RuleBase" id="RU363032"/>
    </source>
</evidence>
<feature type="transmembrane region" description="Helical" evidence="7">
    <location>
        <begin position="270"/>
        <end position="290"/>
    </location>
</feature>
<protein>
    <submittedName>
        <fullName evidence="9">ABC transporter permease</fullName>
    </submittedName>
</protein>
<dbReference type="RefSeq" id="WP_076325475.1">
    <property type="nucleotide sequence ID" value="NZ_MRTF01000011.1"/>
</dbReference>
<sequence length="304" mass="33687">MQEARMTAMLRKLKIKWSDFVLALRLIDRAQIWIAICILPLAIFMLLPLIYLFNHAFKPLHELFMFPPTFIVREPTTGSFSELFAMTASTIVPVSRYVFNSIVVTFLSSVAMVITGAMCAYPLSKHPFPGSKIVLGLIMLSLLFATEAIAIPRFIVIQSLGIMNTYLGHVLPLVAMPVGVFLLKQFMDQVPNELLEAAKIDGAKEFTIFLRIVMPIVTPAIATISILAFQSAWGNVETSTLFMQEDSMKTLPFYMSTLTSGLSNSVARQGAAAAGALIMFLPSLLIFLIFQRRVITTMAHSGIK</sequence>
<dbReference type="Gene3D" id="1.10.3720.10">
    <property type="entry name" value="MetI-like"/>
    <property type="match status" value="1"/>
</dbReference>
<reference evidence="9 10" key="1">
    <citation type="submission" date="2016-11" db="EMBL/GenBank/DDBJ databases">
        <title>Paenibacillus species isolates.</title>
        <authorList>
            <person name="Beno S.M."/>
        </authorList>
    </citation>
    <scope>NUCLEOTIDE SEQUENCE [LARGE SCALE GENOMIC DNA]</scope>
    <source>
        <strain evidence="9 10">FSL F4-0100</strain>
    </source>
</reference>
<dbReference type="PROSITE" id="PS50928">
    <property type="entry name" value="ABC_TM1"/>
    <property type="match status" value="1"/>
</dbReference>
<evidence type="ECO:0000256" key="1">
    <source>
        <dbReference type="ARBA" id="ARBA00004651"/>
    </source>
</evidence>
<comment type="subcellular location">
    <subcellularLocation>
        <location evidence="1 7">Cell membrane</location>
        <topology evidence="1 7">Multi-pass membrane protein</topology>
    </subcellularLocation>
</comment>
<evidence type="ECO:0000313" key="9">
    <source>
        <dbReference type="EMBL" id="OME89058.1"/>
    </source>
</evidence>
<feature type="transmembrane region" description="Helical" evidence="7">
    <location>
        <begin position="133"/>
        <end position="155"/>
    </location>
</feature>
<keyword evidence="4 7" id="KW-0812">Transmembrane</keyword>
<evidence type="ECO:0000313" key="10">
    <source>
        <dbReference type="Proteomes" id="UP000187074"/>
    </source>
</evidence>
<dbReference type="GO" id="GO:0005886">
    <property type="term" value="C:plasma membrane"/>
    <property type="evidence" value="ECO:0007669"/>
    <property type="project" value="UniProtKB-SubCell"/>
</dbReference>
<dbReference type="Proteomes" id="UP000187074">
    <property type="component" value="Unassembled WGS sequence"/>
</dbReference>
<dbReference type="GO" id="GO:0055085">
    <property type="term" value="P:transmembrane transport"/>
    <property type="evidence" value="ECO:0007669"/>
    <property type="project" value="InterPro"/>
</dbReference>
<keyword evidence="6 7" id="KW-0472">Membrane</keyword>
<dbReference type="STRING" id="1401.BK123_27145"/>
<dbReference type="SUPFAM" id="SSF161098">
    <property type="entry name" value="MetI-like"/>
    <property type="match status" value="1"/>
</dbReference>
<keyword evidence="5 7" id="KW-1133">Transmembrane helix</keyword>
<comment type="similarity">
    <text evidence="7">Belongs to the binding-protein-dependent transport system permease family.</text>
</comment>
<feature type="transmembrane region" description="Helical" evidence="7">
    <location>
        <begin position="32"/>
        <end position="53"/>
    </location>
</feature>
<feature type="transmembrane region" description="Helical" evidence="7">
    <location>
        <begin position="97"/>
        <end position="121"/>
    </location>
</feature>
<organism evidence="9 10">
    <name type="scientific">Paenibacillus lautus</name>
    <name type="common">Bacillus lautus</name>
    <dbReference type="NCBI Taxonomy" id="1401"/>
    <lineage>
        <taxon>Bacteria</taxon>
        <taxon>Bacillati</taxon>
        <taxon>Bacillota</taxon>
        <taxon>Bacilli</taxon>
        <taxon>Bacillales</taxon>
        <taxon>Paenibacillaceae</taxon>
        <taxon>Paenibacillus</taxon>
    </lineage>
</organism>
<dbReference type="EMBL" id="MRTF01000011">
    <property type="protein sequence ID" value="OME89058.1"/>
    <property type="molecule type" value="Genomic_DNA"/>
</dbReference>
<feature type="transmembrane region" description="Helical" evidence="7">
    <location>
        <begin position="167"/>
        <end position="187"/>
    </location>
</feature>